<keyword evidence="2" id="KW-0677">Repeat</keyword>
<dbReference type="InterPro" id="IPR018247">
    <property type="entry name" value="EF_Hand_1_Ca_BS"/>
</dbReference>
<dbReference type="EMBL" id="VEPZ02000281">
    <property type="protein sequence ID" value="KAE8728012.1"/>
    <property type="molecule type" value="Genomic_DNA"/>
</dbReference>
<dbReference type="Gene3D" id="1.10.238.10">
    <property type="entry name" value="EF-hand"/>
    <property type="match status" value="1"/>
</dbReference>
<gene>
    <name evidence="4" type="ORF">F3Y22_tig00004797pilonHSYRG00014</name>
</gene>
<dbReference type="AlphaFoldDB" id="A0A6A3CKB2"/>
<dbReference type="GO" id="GO:0005783">
    <property type="term" value="C:endoplasmic reticulum"/>
    <property type="evidence" value="ECO:0007669"/>
    <property type="project" value="TreeGrafter"/>
</dbReference>
<evidence type="ECO:0000313" key="4">
    <source>
        <dbReference type="EMBL" id="KAE8728012.1"/>
    </source>
</evidence>
<dbReference type="PANTHER" id="PTHR10827">
    <property type="entry name" value="RETICULOCALBIN"/>
    <property type="match status" value="1"/>
</dbReference>
<dbReference type="Proteomes" id="UP000436088">
    <property type="component" value="Unassembled WGS sequence"/>
</dbReference>
<reference evidence="4" key="1">
    <citation type="submission" date="2019-09" db="EMBL/GenBank/DDBJ databases">
        <title>Draft genome information of white flower Hibiscus syriacus.</title>
        <authorList>
            <person name="Kim Y.-M."/>
        </authorList>
    </citation>
    <scope>NUCLEOTIDE SEQUENCE [LARGE SCALE GENOMIC DNA]</scope>
    <source>
        <strain evidence="4">YM2019G1</strain>
    </source>
</reference>
<keyword evidence="3" id="KW-0106">Calcium</keyword>
<dbReference type="GO" id="GO:0005509">
    <property type="term" value="F:calcium ion binding"/>
    <property type="evidence" value="ECO:0007669"/>
    <property type="project" value="TreeGrafter"/>
</dbReference>
<evidence type="ECO:0000313" key="5">
    <source>
        <dbReference type="Proteomes" id="UP000436088"/>
    </source>
</evidence>
<accession>A0A6A3CKB2</accession>
<keyword evidence="1" id="KW-0479">Metal-binding</keyword>
<dbReference type="SUPFAM" id="SSF47473">
    <property type="entry name" value="EF-hand"/>
    <property type="match status" value="1"/>
</dbReference>
<organism evidence="4 5">
    <name type="scientific">Hibiscus syriacus</name>
    <name type="common">Rose of Sharon</name>
    <dbReference type="NCBI Taxonomy" id="106335"/>
    <lineage>
        <taxon>Eukaryota</taxon>
        <taxon>Viridiplantae</taxon>
        <taxon>Streptophyta</taxon>
        <taxon>Embryophyta</taxon>
        <taxon>Tracheophyta</taxon>
        <taxon>Spermatophyta</taxon>
        <taxon>Magnoliopsida</taxon>
        <taxon>eudicotyledons</taxon>
        <taxon>Gunneridae</taxon>
        <taxon>Pentapetalae</taxon>
        <taxon>rosids</taxon>
        <taxon>malvids</taxon>
        <taxon>Malvales</taxon>
        <taxon>Malvaceae</taxon>
        <taxon>Malvoideae</taxon>
        <taxon>Hibiscus</taxon>
    </lineage>
</organism>
<sequence>MAKAMVYTFLAIAFIIILFSPTKRHVHRPVGLNRRLAHRFTFDPLVSRNERWTEDGGELSENIAYDQYFQDDGLLNTSLRLMSLFPLLDNSPKDGKISFEELGVWISQQAIDRLSYRTNRLMSWHDKNGDGVISFGEYLPQFTPEDIGKPFFKDGWTERRVPIRS</sequence>
<name>A0A6A3CKB2_HIBSY</name>
<dbReference type="PROSITE" id="PS00018">
    <property type="entry name" value="EF_HAND_1"/>
    <property type="match status" value="1"/>
</dbReference>
<evidence type="ECO:0000256" key="3">
    <source>
        <dbReference type="ARBA" id="ARBA00022837"/>
    </source>
</evidence>
<comment type="caution">
    <text evidence="4">The sequence shown here is derived from an EMBL/GenBank/DDBJ whole genome shotgun (WGS) entry which is preliminary data.</text>
</comment>
<dbReference type="PANTHER" id="PTHR10827:SF98">
    <property type="entry name" value="45 KDA CALCIUM-BINDING PROTEIN"/>
    <property type="match status" value="1"/>
</dbReference>
<protein>
    <submittedName>
        <fullName evidence="4">Calcium-binding EF hand family protein, putative isoform 2</fullName>
    </submittedName>
</protein>
<dbReference type="InterPro" id="IPR011992">
    <property type="entry name" value="EF-hand-dom_pair"/>
</dbReference>
<keyword evidence="5" id="KW-1185">Reference proteome</keyword>
<evidence type="ECO:0000256" key="2">
    <source>
        <dbReference type="ARBA" id="ARBA00022737"/>
    </source>
</evidence>
<evidence type="ECO:0000256" key="1">
    <source>
        <dbReference type="ARBA" id="ARBA00022723"/>
    </source>
</evidence>
<proteinExistence type="predicted"/>